<evidence type="ECO:0000256" key="5">
    <source>
        <dbReference type="ARBA" id="ARBA00022967"/>
    </source>
</evidence>
<sequence length="100" mass="11963">MLFKLLKLLMVMYLFMSLFGFLMFCLKYKHLLILLLVIEFITLSLYLNMSYSLMIYDNSYYFLMVFLIMSVCEGVLGLSLLISLIRSHGNDYFFSYNLLW</sequence>
<dbReference type="AlphaFoldDB" id="A0A126TGA9"/>
<comment type="catalytic activity">
    <reaction evidence="10">
        <text>a ubiquinone + NADH + 5 H(+)(in) = a ubiquinol + NAD(+) + 4 H(+)(out)</text>
        <dbReference type="Rhea" id="RHEA:29091"/>
        <dbReference type="Rhea" id="RHEA-COMP:9565"/>
        <dbReference type="Rhea" id="RHEA-COMP:9566"/>
        <dbReference type="ChEBI" id="CHEBI:15378"/>
        <dbReference type="ChEBI" id="CHEBI:16389"/>
        <dbReference type="ChEBI" id="CHEBI:17976"/>
        <dbReference type="ChEBI" id="CHEBI:57540"/>
        <dbReference type="ChEBI" id="CHEBI:57945"/>
        <dbReference type="EC" id="7.1.1.2"/>
    </reaction>
</comment>
<evidence type="ECO:0000256" key="4">
    <source>
        <dbReference type="ARBA" id="ARBA00022692"/>
    </source>
</evidence>
<keyword evidence="8 11" id="KW-0472">Membrane</keyword>
<dbReference type="Pfam" id="PF00420">
    <property type="entry name" value="Oxidored_q2"/>
    <property type="match status" value="1"/>
</dbReference>
<keyword evidence="4 11" id="KW-0812">Transmembrane</keyword>
<evidence type="ECO:0000256" key="8">
    <source>
        <dbReference type="ARBA" id="ARBA00023136"/>
    </source>
</evidence>
<reference evidence="12" key="1">
    <citation type="submission" date="2015-09" db="EMBL/GenBank/DDBJ databases">
        <title>Capturing the unknown biodiversity of arthropods in tropical forests using metagenomics.</title>
        <authorList>
            <person name="Andujar C."/>
            <person name="Creedy T.J."/>
            <person name="Garner B."/>
            <person name="Canty R."/>
            <person name="Warner H.B."/>
            <person name="Lipecki J."/>
            <person name="Crampton-Platt A."/>
            <person name="Gabrielli M."/>
            <person name="Croydon-Veleslavov I.A."/>
            <person name="Lim J.L."/>
            <person name="Linard B."/>
            <person name="Vogler A."/>
        </authorList>
    </citation>
    <scope>NUCLEOTIDE SEQUENCE</scope>
</reference>
<evidence type="ECO:0000256" key="1">
    <source>
        <dbReference type="ARBA" id="ARBA00004141"/>
    </source>
</evidence>
<keyword evidence="12" id="KW-0496">Mitochondrion</keyword>
<organism evidence="12">
    <name type="scientific">Ptiliidae sp. BMNH 1274723</name>
    <dbReference type="NCBI Taxonomy" id="1796536"/>
    <lineage>
        <taxon>Eukaryota</taxon>
        <taxon>Metazoa</taxon>
        <taxon>Ecdysozoa</taxon>
        <taxon>Arthropoda</taxon>
        <taxon>Hexapoda</taxon>
        <taxon>Insecta</taxon>
        <taxon>Pterygota</taxon>
        <taxon>Neoptera</taxon>
        <taxon>Endopterygota</taxon>
        <taxon>Coleoptera</taxon>
        <taxon>Polyphaga</taxon>
        <taxon>Staphyliniformia</taxon>
        <taxon>Ptiliidae</taxon>
    </lineage>
</organism>
<proteinExistence type="inferred from homology"/>
<feature type="transmembrane region" description="Helical" evidence="11">
    <location>
        <begin position="61"/>
        <end position="85"/>
    </location>
</feature>
<dbReference type="InterPro" id="IPR039428">
    <property type="entry name" value="NUOK/Mnh_C1-like"/>
</dbReference>
<evidence type="ECO:0000313" key="12">
    <source>
        <dbReference type="EMBL" id="AML26647.1"/>
    </source>
</evidence>
<name>A0A126TGA9_9COLE</name>
<dbReference type="GO" id="GO:0016020">
    <property type="term" value="C:membrane"/>
    <property type="evidence" value="ECO:0007669"/>
    <property type="project" value="UniProtKB-SubCell"/>
</dbReference>
<keyword evidence="7" id="KW-0520">NAD</keyword>
<evidence type="ECO:0000256" key="6">
    <source>
        <dbReference type="ARBA" id="ARBA00022989"/>
    </source>
</evidence>
<accession>A0A126TGA9</accession>
<evidence type="ECO:0000256" key="7">
    <source>
        <dbReference type="ARBA" id="ARBA00023027"/>
    </source>
</evidence>
<evidence type="ECO:0000256" key="3">
    <source>
        <dbReference type="ARBA" id="ARBA00016612"/>
    </source>
</evidence>
<protein>
    <recommendedName>
        <fullName evidence="3">NADH-ubiquinone oxidoreductase chain 4L</fullName>
    </recommendedName>
    <alternativeName>
        <fullName evidence="9">NADH dehydrogenase subunit 4L</fullName>
    </alternativeName>
</protein>
<keyword evidence="5" id="KW-1278">Translocase</keyword>
<feature type="transmembrane region" description="Helical" evidence="11">
    <location>
        <begin position="6"/>
        <end position="24"/>
    </location>
</feature>
<evidence type="ECO:0000256" key="11">
    <source>
        <dbReference type="SAM" id="Phobius"/>
    </source>
</evidence>
<dbReference type="GO" id="GO:0008137">
    <property type="term" value="F:NADH dehydrogenase (ubiquinone) activity"/>
    <property type="evidence" value="ECO:0007669"/>
    <property type="project" value="UniProtKB-EC"/>
</dbReference>
<comment type="similarity">
    <text evidence="2">Belongs to the complex I subunit 4L family.</text>
</comment>
<keyword evidence="6 11" id="KW-1133">Transmembrane helix</keyword>
<evidence type="ECO:0000256" key="9">
    <source>
        <dbReference type="ARBA" id="ARBA00031586"/>
    </source>
</evidence>
<dbReference type="EMBL" id="KT696257">
    <property type="protein sequence ID" value="AML26647.1"/>
    <property type="molecule type" value="Genomic_DNA"/>
</dbReference>
<gene>
    <name evidence="12" type="primary">ND4L</name>
</gene>
<dbReference type="Gene3D" id="1.10.287.3510">
    <property type="match status" value="1"/>
</dbReference>
<feature type="transmembrane region" description="Helical" evidence="11">
    <location>
        <begin position="31"/>
        <end position="49"/>
    </location>
</feature>
<evidence type="ECO:0000256" key="2">
    <source>
        <dbReference type="ARBA" id="ARBA00010519"/>
    </source>
</evidence>
<geneLocation type="mitochondrion" evidence="12"/>
<comment type="subcellular location">
    <subcellularLocation>
        <location evidence="1">Membrane</location>
        <topology evidence="1">Multi-pass membrane protein</topology>
    </subcellularLocation>
</comment>
<evidence type="ECO:0000256" key="10">
    <source>
        <dbReference type="ARBA" id="ARBA00049551"/>
    </source>
</evidence>